<accession>A0AAN8ITP5</accession>
<organism evidence="1 2">
    <name type="scientific">Trichostrongylus colubriformis</name>
    <name type="common">Black scour worm</name>
    <dbReference type="NCBI Taxonomy" id="6319"/>
    <lineage>
        <taxon>Eukaryota</taxon>
        <taxon>Metazoa</taxon>
        <taxon>Ecdysozoa</taxon>
        <taxon>Nematoda</taxon>
        <taxon>Chromadorea</taxon>
        <taxon>Rhabditida</taxon>
        <taxon>Rhabditina</taxon>
        <taxon>Rhabditomorpha</taxon>
        <taxon>Strongyloidea</taxon>
        <taxon>Trichostrongylidae</taxon>
        <taxon>Trichostrongylus</taxon>
    </lineage>
</organism>
<proteinExistence type="predicted"/>
<evidence type="ECO:0000313" key="1">
    <source>
        <dbReference type="EMBL" id="KAK5983103.1"/>
    </source>
</evidence>
<keyword evidence="2" id="KW-1185">Reference proteome</keyword>
<dbReference type="Gene3D" id="1.10.1380.10">
    <property type="entry name" value="Neutral endopeptidase , domain2"/>
    <property type="match status" value="1"/>
</dbReference>
<reference evidence="1 2" key="1">
    <citation type="submission" date="2019-10" db="EMBL/GenBank/DDBJ databases">
        <title>Assembly and Annotation for the nematode Trichostrongylus colubriformis.</title>
        <authorList>
            <person name="Martin J."/>
        </authorList>
    </citation>
    <scope>NUCLEOTIDE SEQUENCE [LARGE SCALE GENOMIC DNA]</scope>
    <source>
        <strain evidence="1">G859</strain>
        <tissue evidence="1">Whole worm</tissue>
    </source>
</reference>
<comment type="caution">
    <text evidence="1">The sequence shown here is derived from an EMBL/GenBank/DDBJ whole genome shotgun (WGS) entry which is preliminary data.</text>
</comment>
<gene>
    <name evidence="1" type="ORF">GCK32_017137</name>
</gene>
<feature type="non-terminal residue" evidence="1">
    <location>
        <position position="79"/>
    </location>
</feature>
<name>A0AAN8ITP5_TRICO</name>
<dbReference type="EMBL" id="WIXE01004366">
    <property type="protein sequence ID" value="KAK5983103.1"/>
    <property type="molecule type" value="Genomic_DNA"/>
</dbReference>
<evidence type="ECO:0000313" key="2">
    <source>
        <dbReference type="Proteomes" id="UP001331761"/>
    </source>
</evidence>
<feature type="non-terminal residue" evidence="1">
    <location>
        <position position="1"/>
    </location>
</feature>
<protein>
    <submittedName>
        <fullName evidence="1">Uncharacterized protein</fullName>
    </submittedName>
</protein>
<dbReference type="InterPro" id="IPR042089">
    <property type="entry name" value="Peptidase_M13_dom_2"/>
</dbReference>
<dbReference type="AlphaFoldDB" id="A0AAN8ITP5"/>
<dbReference type="Proteomes" id="UP001331761">
    <property type="component" value="Unassembled WGS sequence"/>
</dbReference>
<sequence length="79" mass="9274">CAPILLYLSAAEDELILQNLTVSPDLRSQVQGLVEFEQMLANNFSTDDTTRRTYARSWNLMDVEQLRKFSFINWKLYLQ</sequence>